<keyword evidence="3" id="KW-0813">Transport</keyword>
<keyword evidence="7 10" id="KW-1133">Transmembrane helix</keyword>
<reference evidence="11 12" key="1">
    <citation type="journal article" date="2020" name="ISME J.">
        <title>Uncovering the hidden diversity of litter-decomposition mechanisms in mushroom-forming fungi.</title>
        <authorList>
            <person name="Floudas D."/>
            <person name="Bentzer J."/>
            <person name="Ahren D."/>
            <person name="Johansson T."/>
            <person name="Persson P."/>
            <person name="Tunlid A."/>
        </authorList>
    </citation>
    <scope>NUCLEOTIDE SEQUENCE [LARGE SCALE GENOMIC DNA]</scope>
    <source>
        <strain evidence="11 12">CBS 406.79</strain>
    </source>
</reference>
<evidence type="ECO:0000256" key="3">
    <source>
        <dbReference type="ARBA" id="ARBA00022448"/>
    </source>
</evidence>
<evidence type="ECO:0000313" key="12">
    <source>
        <dbReference type="Proteomes" id="UP000518752"/>
    </source>
</evidence>
<accession>A0A8H5HLH7</accession>
<proteinExistence type="inferred from homology"/>
<keyword evidence="5" id="KW-0571">Peptide transport</keyword>
<feature type="region of interest" description="Disordered" evidence="9">
    <location>
        <begin position="23"/>
        <end position="52"/>
    </location>
</feature>
<comment type="similarity">
    <text evidence="2">Belongs to the oligopeptide OPT transporter family.</text>
</comment>
<comment type="caution">
    <text evidence="11">The sequence shown here is derived from an EMBL/GenBank/DDBJ whole genome shotgun (WGS) entry which is preliminary data.</text>
</comment>
<evidence type="ECO:0000256" key="9">
    <source>
        <dbReference type="SAM" id="MobiDB-lite"/>
    </source>
</evidence>
<keyword evidence="12" id="KW-1185">Reference proteome</keyword>
<keyword evidence="4 10" id="KW-0812">Transmembrane</keyword>
<dbReference type="OrthoDB" id="9986677at2759"/>
<sequence length="589" mass="65554">MSAAAALSQLYSLKMLPIPESEETTMELDDLERSASKQNGNGGEAKSEAASIHTASQIDRASSYYFDDPNLDLDIDSNFMLEDESPYPEASLQVSLSSANLIAKLQVRCAVSNVDDPNMPTSTVRAWTLGIIWAMVIPGINQFFFFRFPSVDVTGMVSILVTYPMGRLAAAYVPRWSIFGLELNPGPFTIKEHVLITIMATVGQGSAYGTDIIAVQRVFYQQTYSFAYQWFLTIATQLIGFSIGGISRHILVEPASMIWPTNLVTCALFNTLHSEHYAGIGQRGGLSRRSTFGMHSRRPLFDFFPDIYVGPFQALSYFSWVTWIWPDSPTVAQLFGYVNGLGFSVLTFDWSQIAFLGSPLATPWWAQANVIAGFIVFIWLVVPILHFKNVWYGLHMPVLSRQAYNSTMQTYEVHKILNPDATFNATKYEEYGPLYLSYALPGRPIALMIFKTLGYNTMSQALIFTSDLKLAHYMKIPPRPMFFAQVICGVLAATAQLGVQTWLFENIKRNFAWWTKYNYSGLAVSIVVIYFTLQYPQDGTASIGKNTILSWWGNTVPWTGADGLGIPVIQLPVGQKLPQVAGPLQGPTG</sequence>
<keyword evidence="6" id="KW-0653">Protein transport</keyword>
<dbReference type="GO" id="GO:0035673">
    <property type="term" value="F:oligopeptide transmembrane transporter activity"/>
    <property type="evidence" value="ECO:0007669"/>
    <property type="project" value="InterPro"/>
</dbReference>
<evidence type="ECO:0000313" key="11">
    <source>
        <dbReference type="EMBL" id="KAF5385559.1"/>
    </source>
</evidence>
<dbReference type="PANTHER" id="PTHR22601">
    <property type="entry name" value="ISP4 LIKE PROTEIN"/>
    <property type="match status" value="1"/>
</dbReference>
<evidence type="ECO:0000256" key="8">
    <source>
        <dbReference type="ARBA" id="ARBA00023136"/>
    </source>
</evidence>
<feature type="transmembrane region" description="Helical" evidence="10">
    <location>
        <begin position="482"/>
        <end position="504"/>
    </location>
</feature>
<evidence type="ECO:0000256" key="2">
    <source>
        <dbReference type="ARBA" id="ARBA00008807"/>
    </source>
</evidence>
<feature type="transmembrane region" description="Helical" evidence="10">
    <location>
        <begin position="227"/>
        <end position="251"/>
    </location>
</feature>
<dbReference type="Proteomes" id="UP000518752">
    <property type="component" value="Unassembled WGS sequence"/>
</dbReference>
<organism evidence="11 12">
    <name type="scientific">Collybiopsis confluens</name>
    <dbReference type="NCBI Taxonomy" id="2823264"/>
    <lineage>
        <taxon>Eukaryota</taxon>
        <taxon>Fungi</taxon>
        <taxon>Dikarya</taxon>
        <taxon>Basidiomycota</taxon>
        <taxon>Agaricomycotina</taxon>
        <taxon>Agaricomycetes</taxon>
        <taxon>Agaricomycetidae</taxon>
        <taxon>Agaricales</taxon>
        <taxon>Marasmiineae</taxon>
        <taxon>Omphalotaceae</taxon>
        <taxon>Collybiopsis</taxon>
    </lineage>
</organism>
<evidence type="ECO:0000256" key="7">
    <source>
        <dbReference type="ARBA" id="ARBA00022989"/>
    </source>
</evidence>
<feature type="transmembrane region" description="Helical" evidence="10">
    <location>
        <begin position="337"/>
        <end position="358"/>
    </location>
</feature>
<dbReference type="InterPro" id="IPR004648">
    <property type="entry name" value="Oligpept_transpt"/>
</dbReference>
<evidence type="ECO:0000256" key="6">
    <source>
        <dbReference type="ARBA" id="ARBA00022927"/>
    </source>
</evidence>
<dbReference type="EMBL" id="JAACJN010000039">
    <property type="protein sequence ID" value="KAF5385559.1"/>
    <property type="molecule type" value="Genomic_DNA"/>
</dbReference>
<dbReference type="GO" id="GO:0015031">
    <property type="term" value="P:protein transport"/>
    <property type="evidence" value="ECO:0007669"/>
    <property type="project" value="UniProtKB-KW"/>
</dbReference>
<keyword evidence="8 10" id="KW-0472">Membrane</keyword>
<dbReference type="InterPro" id="IPR004813">
    <property type="entry name" value="OPT"/>
</dbReference>
<evidence type="ECO:0000256" key="5">
    <source>
        <dbReference type="ARBA" id="ARBA00022856"/>
    </source>
</evidence>
<dbReference type="AlphaFoldDB" id="A0A8H5HLH7"/>
<evidence type="ECO:0000256" key="10">
    <source>
        <dbReference type="SAM" id="Phobius"/>
    </source>
</evidence>
<feature type="transmembrane region" description="Helical" evidence="10">
    <location>
        <begin position="364"/>
        <end position="387"/>
    </location>
</feature>
<feature type="transmembrane region" description="Helical" evidence="10">
    <location>
        <begin position="516"/>
        <end position="533"/>
    </location>
</feature>
<feature type="transmembrane region" description="Helical" evidence="10">
    <location>
        <begin position="307"/>
        <end position="325"/>
    </location>
</feature>
<dbReference type="Pfam" id="PF03169">
    <property type="entry name" value="OPT"/>
    <property type="match status" value="2"/>
</dbReference>
<protein>
    <submittedName>
        <fullName evidence="11">Uncharacterized protein</fullName>
    </submittedName>
</protein>
<name>A0A8H5HLH7_9AGAR</name>
<gene>
    <name evidence="11" type="ORF">D9757_006749</name>
</gene>
<dbReference type="GO" id="GO:0016020">
    <property type="term" value="C:membrane"/>
    <property type="evidence" value="ECO:0007669"/>
    <property type="project" value="UniProtKB-SubCell"/>
</dbReference>
<comment type="subcellular location">
    <subcellularLocation>
        <location evidence="1">Membrane</location>
        <topology evidence="1">Multi-pass membrane protein</topology>
    </subcellularLocation>
</comment>
<evidence type="ECO:0000256" key="4">
    <source>
        <dbReference type="ARBA" id="ARBA00022692"/>
    </source>
</evidence>
<dbReference type="NCBIfam" id="TIGR00728">
    <property type="entry name" value="OPT_sfam"/>
    <property type="match status" value="1"/>
</dbReference>
<feature type="transmembrane region" description="Helical" evidence="10">
    <location>
        <begin position="126"/>
        <end position="146"/>
    </location>
</feature>
<evidence type="ECO:0000256" key="1">
    <source>
        <dbReference type="ARBA" id="ARBA00004141"/>
    </source>
</evidence>